<proteinExistence type="inferred from homology"/>
<keyword evidence="3 11" id="KW-0963">Cytoplasm</keyword>
<evidence type="ECO:0000259" key="12">
    <source>
        <dbReference type="PROSITE" id="PS50862"/>
    </source>
</evidence>
<dbReference type="InterPro" id="IPR002316">
    <property type="entry name" value="Pro-tRNA-ligase_IIa"/>
</dbReference>
<dbReference type="PROSITE" id="PS50862">
    <property type="entry name" value="AA_TRNA_LIGASE_II"/>
    <property type="match status" value="1"/>
</dbReference>
<dbReference type="InterPro" id="IPR006195">
    <property type="entry name" value="aa-tRNA-synth_II"/>
</dbReference>
<dbReference type="EMBL" id="FNOU01000004">
    <property type="protein sequence ID" value="SDX63803.1"/>
    <property type="molecule type" value="Genomic_DNA"/>
</dbReference>
<dbReference type="GO" id="GO:0017101">
    <property type="term" value="C:aminoacyl-tRNA synthetase multienzyme complex"/>
    <property type="evidence" value="ECO:0007669"/>
    <property type="project" value="TreeGrafter"/>
</dbReference>
<dbReference type="InterPro" id="IPR033721">
    <property type="entry name" value="ProRS_core_arch_euk"/>
</dbReference>
<protein>
    <recommendedName>
        <fullName evidence="11">Proline--tRNA ligase</fullName>
        <ecNumber evidence="11">6.1.1.15</ecNumber>
    </recommendedName>
    <alternativeName>
        <fullName evidence="11">Prolyl-tRNA synthetase</fullName>
        <shortName evidence="11">ProRS</shortName>
    </alternativeName>
</protein>
<keyword evidence="5 11" id="KW-0547">Nucleotide-binding</keyword>
<dbReference type="FunFam" id="3.30.930.10:FF:000023">
    <property type="entry name" value="Proline--tRNA ligase"/>
    <property type="match status" value="1"/>
</dbReference>
<dbReference type="InterPro" id="IPR036621">
    <property type="entry name" value="Anticodon-bd_dom_sf"/>
</dbReference>
<keyword evidence="7 11" id="KW-0648">Protein biosynthesis</keyword>
<dbReference type="InterPro" id="IPR004154">
    <property type="entry name" value="Anticodon-bd"/>
</dbReference>
<keyword evidence="6 11" id="KW-0067">ATP-binding</keyword>
<dbReference type="PANTHER" id="PTHR43382:SF2">
    <property type="entry name" value="BIFUNCTIONAL GLUTAMATE_PROLINE--TRNA LIGASE"/>
    <property type="match status" value="1"/>
</dbReference>
<keyword evidence="4 11" id="KW-0436">Ligase</keyword>
<keyword evidence="14" id="KW-1185">Reference proteome</keyword>
<dbReference type="EC" id="6.1.1.15" evidence="11"/>
<dbReference type="SUPFAM" id="SSF55681">
    <property type="entry name" value="Class II aaRS and biotin synthetases"/>
    <property type="match status" value="1"/>
</dbReference>
<feature type="domain" description="Aminoacyl-transfer RNA synthetases class-II family profile" evidence="12">
    <location>
        <begin position="45"/>
        <end position="287"/>
    </location>
</feature>
<evidence type="ECO:0000256" key="7">
    <source>
        <dbReference type="ARBA" id="ARBA00022917"/>
    </source>
</evidence>
<dbReference type="InterPro" id="IPR016061">
    <property type="entry name" value="Pro-tRNA_ligase_II_C"/>
</dbReference>
<evidence type="ECO:0000256" key="4">
    <source>
        <dbReference type="ARBA" id="ARBA00022598"/>
    </source>
</evidence>
<evidence type="ECO:0000256" key="2">
    <source>
        <dbReference type="ARBA" id="ARBA00011738"/>
    </source>
</evidence>
<comment type="similarity">
    <text evidence="10 11">Belongs to the class-II aminoacyl-tRNA synthetase family. ProS type 3 subfamily.</text>
</comment>
<dbReference type="InterPro" id="IPR017449">
    <property type="entry name" value="Pro-tRNA_synth_II"/>
</dbReference>
<dbReference type="Proteomes" id="UP000199652">
    <property type="component" value="Unassembled WGS sequence"/>
</dbReference>
<dbReference type="Gene3D" id="3.40.50.800">
    <property type="entry name" value="Anticodon-binding domain"/>
    <property type="match status" value="1"/>
</dbReference>
<dbReference type="PANTHER" id="PTHR43382">
    <property type="entry name" value="PROLYL-TRNA SYNTHETASE"/>
    <property type="match status" value="1"/>
</dbReference>
<evidence type="ECO:0000313" key="14">
    <source>
        <dbReference type="Proteomes" id="UP000199652"/>
    </source>
</evidence>
<comment type="function">
    <text evidence="11">Catalyzes the attachment of proline to tRNA(Pro) in a two-step reaction: proline is first activated by ATP to form Pro-AMP and then transferred to the acceptor end of tRNA(Pro).</text>
</comment>
<evidence type="ECO:0000256" key="10">
    <source>
        <dbReference type="ARBA" id="ARBA00060806"/>
    </source>
</evidence>
<evidence type="ECO:0000256" key="3">
    <source>
        <dbReference type="ARBA" id="ARBA00022490"/>
    </source>
</evidence>
<dbReference type="OrthoDB" id="9809052at2"/>
<evidence type="ECO:0000256" key="11">
    <source>
        <dbReference type="HAMAP-Rule" id="MF_01571"/>
    </source>
</evidence>
<comment type="catalytic activity">
    <reaction evidence="9 11">
        <text>tRNA(Pro) + L-proline + ATP = L-prolyl-tRNA(Pro) + AMP + diphosphate</text>
        <dbReference type="Rhea" id="RHEA:14305"/>
        <dbReference type="Rhea" id="RHEA-COMP:9700"/>
        <dbReference type="Rhea" id="RHEA-COMP:9702"/>
        <dbReference type="ChEBI" id="CHEBI:30616"/>
        <dbReference type="ChEBI" id="CHEBI:33019"/>
        <dbReference type="ChEBI" id="CHEBI:60039"/>
        <dbReference type="ChEBI" id="CHEBI:78442"/>
        <dbReference type="ChEBI" id="CHEBI:78532"/>
        <dbReference type="ChEBI" id="CHEBI:456215"/>
        <dbReference type="EC" id="6.1.1.15"/>
    </reaction>
</comment>
<dbReference type="Pfam" id="PF00587">
    <property type="entry name" value="tRNA-synt_2b"/>
    <property type="match status" value="1"/>
</dbReference>
<dbReference type="GO" id="GO:0006433">
    <property type="term" value="P:prolyl-tRNA aminoacylation"/>
    <property type="evidence" value="ECO:0007669"/>
    <property type="project" value="UniProtKB-UniRule"/>
</dbReference>
<dbReference type="Gene3D" id="3.30.110.30">
    <property type="entry name" value="C-terminal domain of ProRS"/>
    <property type="match status" value="1"/>
</dbReference>
<gene>
    <name evidence="11" type="primary">proS</name>
    <name evidence="13" type="ORF">SAMN04488579_104160</name>
</gene>
<dbReference type="Pfam" id="PF09180">
    <property type="entry name" value="ProRS-C_1"/>
    <property type="match status" value="1"/>
</dbReference>
<dbReference type="InterPro" id="IPR045864">
    <property type="entry name" value="aa-tRNA-synth_II/BPL/LPL"/>
</dbReference>
<dbReference type="NCBIfam" id="TIGR00408">
    <property type="entry name" value="proS_fam_I"/>
    <property type="match status" value="1"/>
</dbReference>
<evidence type="ECO:0000256" key="9">
    <source>
        <dbReference type="ARBA" id="ARBA00047671"/>
    </source>
</evidence>
<dbReference type="CDD" id="cd00862">
    <property type="entry name" value="ProRS_anticodon_zinc"/>
    <property type="match status" value="1"/>
</dbReference>
<dbReference type="PRINTS" id="PR01046">
    <property type="entry name" value="TRNASYNTHPRO"/>
</dbReference>
<organism evidence="13 14">
    <name type="scientific">Eubacterium barkeri</name>
    <name type="common">Clostridium barkeri</name>
    <dbReference type="NCBI Taxonomy" id="1528"/>
    <lineage>
        <taxon>Bacteria</taxon>
        <taxon>Bacillati</taxon>
        <taxon>Bacillota</taxon>
        <taxon>Clostridia</taxon>
        <taxon>Eubacteriales</taxon>
        <taxon>Eubacteriaceae</taxon>
        <taxon>Eubacterium</taxon>
    </lineage>
</organism>
<dbReference type="GO" id="GO:0005737">
    <property type="term" value="C:cytoplasm"/>
    <property type="evidence" value="ECO:0007669"/>
    <property type="project" value="UniProtKB-SubCell"/>
</dbReference>
<comment type="domain">
    <text evidence="11">Consists of three domains: the N-terminal catalytic domain, the anticodon-binding domain and the C-terminal extension.</text>
</comment>
<dbReference type="FunFam" id="3.30.110.30:FF:000005">
    <property type="entry name" value="Proline--tRNA ligase"/>
    <property type="match status" value="1"/>
</dbReference>
<dbReference type="GO" id="GO:0004827">
    <property type="term" value="F:proline-tRNA ligase activity"/>
    <property type="evidence" value="ECO:0007669"/>
    <property type="project" value="UniProtKB-UniRule"/>
</dbReference>
<name>A0A1H3DBG9_EUBBA</name>
<dbReference type="STRING" id="1528.SAMN04488579_104160"/>
<dbReference type="SUPFAM" id="SSF52954">
    <property type="entry name" value="Class II aaRS ABD-related"/>
    <property type="match status" value="1"/>
</dbReference>
<comment type="subcellular location">
    <subcellularLocation>
        <location evidence="1 11">Cytoplasm</location>
    </subcellularLocation>
</comment>
<dbReference type="SMART" id="SM00946">
    <property type="entry name" value="ProRS-C_1"/>
    <property type="match status" value="1"/>
</dbReference>
<dbReference type="RefSeq" id="WP_090243809.1">
    <property type="nucleotide sequence ID" value="NZ_FNOU01000004.1"/>
</dbReference>
<keyword evidence="8 11" id="KW-0030">Aminoacyl-tRNA synthetase</keyword>
<evidence type="ECO:0000256" key="5">
    <source>
        <dbReference type="ARBA" id="ARBA00022741"/>
    </source>
</evidence>
<evidence type="ECO:0000313" key="13">
    <source>
        <dbReference type="EMBL" id="SDX63803.1"/>
    </source>
</evidence>
<dbReference type="GO" id="GO:0005524">
    <property type="term" value="F:ATP binding"/>
    <property type="evidence" value="ECO:0007669"/>
    <property type="project" value="UniProtKB-UniRule"/>
</dbReference>
<accession>A0A1H3DBG9</accession>
<evidence type="ECO:0000256" key="6">
    <source>
        <dbReference type="ARBA" id="ARBA00022840"/>
    </source>
</evidence>
<dbReference type="SUPFAM" id="SSF64586">
    <property type="entry name" value="C-terminal domain of ProRS"/>
    <property type="match status" value="1"/>
</dbReference>
<evidence type="ECO:0000256" key="8">
    <source>
        <dbReference type="ARBA" id="ARBA00023146"/>
    </source>
</evidence>
<dbReference type="Pfam" id="PF03129">
    <property type="entry name" value="HGTP_anticodon"/>
    <property type="match status" value="1"/>
</dbReference>
<dbReference type="GO" id="GO:0016740">
    <property type="term" value="F:transferase activity"/>
    <property type="evidence" value="ECO:0007669"/>
    <property type="project" value="UniProtKB-ARBA"/>
</dbReference>
<evidence type="ECO:0000256" key="1">
    <source>
        <dbReference type="ARBA" id="ARBA00004496"/>
    </source>
</evidence>
<dbReference type="HAMAP" id="MF_01571">
    <property type="entry name" value="Pro_tRNA_synth_type3"/>
    <property type="match status" value="1"/>
</dbReference>
<dbReference type="Gene3D" id="3.30.930.10">
    <property type="entry name" value="Bira Bifunctional Protein, Domain 2"/>
    <property type="match status" value="1"/>
</dbReference>
<reference evidence="14" key="1">
    <citation type="submission" date="2016-10" db="EMBL/GenBank/DDBJ databases">
        <authorList>
            <person name="Varghese N."/>
            <person name="Submissions S."/>
        </authorList>
    </citation>
    <scope>NUCLEOTIDE SEQUENCE [LARGE SCALE GENOMIC DNA]</scope>
    <source>
        <strain evidence="14">VPI 5359</strain>
    </source>
</reference>
<dbReference type="FunFam" id="3.40.50.800:FF:000005">
    <property type="entry name" value="bifunctional glutamate/proline--tRNA ligase"/>
    <property type="match status" value="1"/>
</dbReference>
<dbReference type="InterPro" id="IPR002314">
    <property type="entry name" value="aa-tRNA-synt_IIb"/>
</dbReference>
<dbReference type="InterPro" id="IPR004499">
    <property type="entry name" value="Pro-tRNA-ligase_IIa_arc-type"/>
</dbReference>
<sequence length="482" mass="55189">MGKKQKNQVKEITPRSEDFAKWYTDVISKTELCDYSPVKGFMVIRPYGYAIWENIQKAYDKRFKDTGHKNMYFPLLIPESLLKKEAEHVEGFAPEVAWVTKGGDKELTEPLCVRPTSETIICSMYSKWLHTYRQLPFLYNQWCSVVRWEKTTRPFLRTSEFLWQEGHTLHETAEEAQAETMQMLGIYREIAEDYMAIPMVVGQKSEKEKFAGASATYTMEALMHDGQALQSGTSHNLGQHFTEAFDISYLDRNNEQTHPYHTSWGISTRLIGGIIMVHGDDNGLVLPPMIAPTQVVILPVAQHKEGVLDKAYELKAQLEQDFRVELDDSDNSPGWKFNQWEMKGVPIRLEIGPRDIENRQCVLARRDTGEKVFVPLGELKTVVAELLKSIQQNMYDQALAMREAKTSTARDMDEFKQNLADNPGFIKAMWCGSQDCEDRVKEETGASIRCIPFEDEQEVIGEGTCVCCGRPAHQMAYFARAY</sequence>
<dbReference type="CDD" id="cd00778">
    <property type="entry name" value="ProRS_core_arch_euk"/>
    <property type="match status" value="1"/>
</dbReference>
<dbReference type="GO" id="GO:0140096">
    <property type="term" value="F:catalytic activity, acting on a protein"/>
    <property type="evidence" value="ECO:0007669"/>
    <property type="project" value="UniProtKB-ARBA"/>
</dbReference>
<comment type="subunit">
    <text evidence="2 11">Homodimer.</text>
</comment>
<dbReference type="AlphaFoldDB" id="A0A1H3DBG9"/>